<keyword evidence="4" id="KW-0694">RNA-binding</keyword>
<reference evidence="9 10" key="1">
    <citation type="submission" date="2019-02" db="EMBL/GenBank/DDBJ databases">
        <title>Genome sequencing of the rare red list fungi Bondarzewia mesenterica.</title>
        <authorList>
            <person name="Buettner E."/>
            <person name="Kellner H."/>
        </authorList>
    </citation>
    <scope>NUCLEOTIDE SEQUENCE [LARGE SCALE GENOMIC DNA]</scope>
    <source>
        <strain evidence="9 10">DSM 108281</strain>
    </source>
</reference>
<dbReference type="Pfam" id="PF07727">
    <property type="entry name" value="RVT_2"/>
    <property type="match status" value="1"/>
</dbReference>
<feature type="compositionally biased region" description="Basic and acidic residues" evidence="7">
    <location>
        <begin position="502"/>
        <end position="519"/>
    </location>
</feature>
<dbReference type="GO" id="GO:0046872">
    <property type="term" value="F:metal ion binding"/>
    <property type="evidence" value="ECO:0007669"/>
    <property type="project" value="UniProtKB-KW"/>
</dbReference>
<evidence type="ECO:0000256" key="3">
    <source>
        <dbReference type="ARBA" id="ARBA00022801"/>
    </source>
</evidence>
<accession>A0A4S4L215</accession>
<evidence type="ECO:0000256" key="1">
    <source>
        <dbReference type="ARBA" id="ARBA00022578"/>
    </source>
</evidence>
<comment type="catalytic activity">
    <reaction evidence="5">
        <text>DNA(n) + a 2'-deoxyribonucleoside 5'-triphosphate = DNA(n+1) + diphosphate</text>
        <dbReference type="Rhea" id="RHEA:22508"/>
        <dbReference type="Rhea" id="RHEA-COMP:17339"/>
        <dbReference type="Rhea" id="RHEA-COMP:17340"/>
        <dbReference type="ChEBI" id="CHEBI:33019"/>
        <dbReference type="ChEBI" id="CHEBI:61560"/>
        <dbReference type="ChEBI" id="CHEBI:173112"/>
        <dbReference type="EC" id="2.7.7.49"/>
    </reaction>
</comment>
<dbReference type="GO" id="GO:0016787">
    <property type="term" value="F:hydrolase activity"/>
    <property type="evidence" value="ECO:0007669"/>
    <property type="project" value="UniProtKB-KW"/>
</dbReference>
<keyword evidence="3" id="KW-0378">Hydrolase</keyword>
<dbReference type="PROSITE" id="PS50994">
    <property type="entry name" value="INTEGRASE"/>
    <property type="match status" value="1"/>
</dbReference>
<dbReference type="GO" id="GO:0003723">
    <property type="term" value="F:RNA binding"/>
    <property type="evidence" value="ECO:0007669"/>
    <property type="project" value="UniProtKB-KW"/>
</dbReference>
<dbReference type="InterPro" id="IPR012337">
    <property type="entry name" value="RNaseH-like_sf"/>
</dbReference>
<evidence type="ECO:0000313" key="10">
    <source>
        <dbReference type="Proteomes" id="UP000310158"/>
    </source>
</evidence>
<dbReference type="SUPFAM" id="SSF53098">
    <property type="entry name" value="Ribonuclease H-like"/>
    <property type="match status" value="1"/>
</dbReference>
<dbReference type="InterPro" id="IPR036397">
    <property type="entry name" value="RNaseH_sf"/>
</dbReference>
<dbReference type="AlphaFoldDB" id="A0A4S4L215"/>
<gene>
    <name evidence="9" type="ORF">EW146_g10132</name>
</gene>
<comment type="caution">
    <text evidence="9">The sequence shown here is derived from an EMBL/GenBank/DDBJ whole genome shotgun (WGS) entry which is preliminary data.</text>
</comment>
<evidence type="ECO:0000256" key="7">
    <source>
        <dbReference type="SAM" id="MobiDB-lite"/>
    </source>
</evidence>
<protein>
    <recommendedName>
        <fullName evidence="8">Integrase catalytic domain-containing protein</fullName>
    </recommendedName>
</protein>
<evidence type="ECO:0000256" key="6">
    <source>
        <dbReference type="ARBA" id="ARBA00049244"/>
    </source>
</evidence>
<dbReference type="GO" id="GO:0003887">
    <property type="term" value="F:DNA-directed DNA polymerase activity"/>
    <property type="evidence" value="ECO:0007669"/>
    <property type="project" value="UniProtKB-EC"/>
</dbReference>
<dbReference type="InterPro" id="IPR001584">
    <property type="entry name" value="Integrase_cat-core"/>
</dbReference>
<feature type="domain" description="Integrase catalytic" evidence="8">
    <location>
        <begin position="223"/>
        <end position="351"/>
    </location>
</feature>
<feature type="region of interest" description="Disordered" evidence="7">
    <location>
        <begin position="422"/>
        <end position="445"/>
    </location>
</feature>
<dbReference type="GO" id="GO:0015074">
    <property type="term" value="P:DNA integration"/>
    <property type="evidence" value="ECO:0007669"/>
    <property type="project" value="InterPro"/>
</dbReference>
<dbReference type="InterPro" id="IPR013103">
    <property type="entry name" value="RVT_2"/>
</dbReference>
<organism evidence="9 10">
    <name type="scientific">Bondarzewia mesenterica</name>
    <dbReference type="NCBI Taxonomy" id="1095465"/>
    <lineage>
        <taxon>Eukaryota</taxon>
        <taxon>Fungi</taxon>
        <taxon>Dikarya</taxon>
        <taxon>Basidiomycota</taxon>
        <taxon>Agaricomycotina</taxon>
        <taxon>Agaricomycetes</taxon>
        <taxon>Russulales</taxon>
        <taxon>Bondarzewiaceae</taxon>
        <taxon>Bondarzewia</taxon>
    </lineage>
</organism>
<dbReference type="InterPro" id="IPR039537">
    <property type="entry name" value="Retrotran_Ty1/copia-like"/>
</dbReference>
<dbReference type="PANTHER" id="PTHR42648:SF28">
    <property type="entry name" value="TRANSPOSON-ENCODED PROTEIN WITH RIBONUCLEASE H-LIKE AND RETROVIRUS ZINC FINGER-LIKE DOMAINS"/>
    <property type="match status" value="1"/>
</dbReference>
<dbReference type="Proteomes" id="UP000310158">
    <property type="component" value="Unassembled WGS sequence"/>
</dbReference>
<dbReference type="GO" id="GO:0032196">
    <property type="term" value="P:transposition"/>
    <property type="evidence" value="ECO:0007669"/>
    <property type="project" value="UniProtKB-KW"/>
</dbReference>
<dbReference type="Gene3D" id="3.30.420.10">
    <property type="entry name" value="Ribonuclease H-like superfamily/Ribonuclease H"/>
    <property type="match status" value="1"/>
</dbReference>
<dbReference type="OrthoDB" id="7691805at2759"/>
<feature type="region of interest" description="Disordered" evidence="7">
    <location>
        <begin position="499"/>
        <end position="527"/>
    </location>
</feature>
<evidence type="ECO:0000256" key="5">
    <source>
        <dbReference type="ARBA" id="ARBA00048173"/>
    </source>
</evidence>
<feature type="compositionally biased region" description="Polar residues" evidence="7">
    <location>
        <begin position="424"/>
        <end position="436"/>
    </location>
</feature>
<sequence>MGGDNRRGGARASSSANVVVDFDSESDGGWAIYCDSDSDSDLPALLSESDSEDEGEGWFSEVDESEDIIDPWMHQPKAPEDEGSMASFLVIGSAVFVDELPSTLDIDRPMDKAAVTTAGDKEVGYTLVSIGQLDELGYSTTFANSECTITDSNGKKVGTVPHTQHGLYQVIHRESVEPGYEAHAAVEKLSVMEFHHRMGHILPGAVKQLVENGFVTGVKLNTSSTEPVFYGEHAMDFGGEIHTDLWGPTPIATICGHWYYVSFTDDKMRHIHLYLLRCKAETFMAYKSFEAWCRTHKDAAIKILHSDRGGEYLSTEFVSHLAAAGTQQKLTVHDTPQHNGVAEHLNLTIMAIDGMTLFKAVTGQKPDLSTVCIWGSKVWVHNTSSSKLEPRAKEGLTVEHNVYYAPPTQRLKGEETGEILISPDASNETPASSTHLESTDEHASSKLELHLAPTAPIAPIVAPTTTSPNLPNNPPECPRRVRKPSAYVHALQFGLQVSGGWEAKEGEGKEGEGKDRGGVEADVSGDERAEVEEALVLDEEDEGWEYVLIAEMSEAEGLELRMLAEVKRRPDWPLWEQVIEEELAMLKAARISKWVFKVKKDASGNVIRYKAHLVAQGFSQIPGIDYFDTYLLL</sequence>
<comment type="catalytic activity">
    <reaction evidence="6">
        <text>DNA(n) + a 2'-deoxyribonucleoside 5'-triphosphate = DNA(n+1) + diphosphate</text>
        <dbReference type="Rhea" id="RHEA:22508"/>
        <dbReference type="Rhea" id="RHEA-COMP:17339"/>
        <dbReference type="Rhea" id="RHEA-COMP:17340"/>
        <dbReference type="ChEBI" id="CHEBI:33019"/>
        <dbReference type="ChEBI" id="CHEBI:61560"/>
        <dbReference type="ChEBI" id="CHEBI:173112"/>
        <dbReference type="EC" id="2.7.7.7"/>
    </reaction>
</comment>
<name>A0A4S4L215_9AGAM</name>
<dbReference type="EMBL" id="SGPL01001127">
    <property type="protein sequence ID" value="THH04628.1"/>
    <property type="molecule type" value="Genomic_DNA"/>
</dbReference>
<evidence type="ECO:0000256" key="4">
    <source>
        <dbReference type="ARBA" id="ARBA00022884"/>
    </source>
</evidence>
<feature type="compositionally biased region" description="Low complexity" evidence="7">
    <location>
        <begin position="459"/>
        <end position="470"/>
    </location>
</feature>
<keyword evidence="2" id="KW-0479">Metal-binding</keyword>
<dbReference type="GO" id="GO:0003964">
    <property type="term" value="F:RNA-directed DNA polymerase activity"/>
    <property type="evidence" value="ECO:0007669"/>
    <property type="project" value="UniProtKB-EC"/>
</dbReference>
<dbReference type="PANTHER" id="PTHR42648">
    <property type="entry name" value="TRANSPOSASE, PUTATIVE-RELATED"/>
    <property type="match status" value="1"/>
</dbReference>
<proteinExistence type="predicted"/>
<dbReference type="GO" id="GO:0005634">
    <property type="term" value="C:nucleus"/>
    <property type="evidence" value="ECO:0007669"/>
    <property type="project" value="UniProtKB-ARBA"/>
</dbReference>
<evidence type="ECO:0000313" key="9">
    <source>
        <dbReference type="EMBL" id="THH04628.1"/>
    </source>
</evidence>
<keyword evidence="1" id="KW-0815">Transposition</keyword>
<evidence type="ECO:0000259" key="8">
    <source>
        <dbReference type="PROSITE" id="PS50994"/>
    </source>
</evidence>
<feature type="region of interest" description="Disordered" evidence="7">
    <location>
        <begin position="459"/>
        <end position="480"/>
    </location>
</feature>
<evidence type="ECO:0000256" key="2">
    <source>
        <dbReference type="ARBA" id="ARBA00022723"/>
    </source>
</evidence>
<keyword evidence="10" id="KW-1185">Reference proteome</keyword>